<dbReference type="AlphaFoldDB" id="K9UPZ1"/>
<evidence type="ECO:0000256" key="1">
    <source>
        <dbReference type="SAM" id="MobiDB-lite"/>
    </source>
</evidence>
<proteinExistence type="predicted"/>
<dbReference type="OrthoDB" id="569763at2"/>
<dbReference type="Pfam" id="PF03050">
    <property type="entry name" value="DDE_Tnp_IS66"/>
    <property type="match status" value="1"/>
</dbReference>
<dbReference type="Pfam" id="PF20042">
    <property type="entry name" value="DUF6444"/>
    <property type="match status" value="1"/>
</dbReference>
<dbReference type="InterPro" id="IPR045618">
    <property type="entry name" value="DUF6444"/>
</dbReference>
<evidence type="ECO:0000259" key="2">
    <source>
        <dbReference type="Pfam" id="PF03050"/>
    </source>
</evidence>
<dbReference type="PATRIC" id="fig|1173020.3.peg.6481"/>
<dbReference type="PANTHER" id="PTHR33678">
    <property type="entry name" value="BLL1576 PROTEIN"/>
    <property type="match status" value="1"/>
</dbReference>
<dbReference type="InterPro" id="IPR004291">
    <property type="entry name" value="Transposase_IS66_central"/>
</dbReference>
<dbReference type="PANTHER" id="PTHR33678:SF2">
    <property type="match status" value="1"/>
</dbReference>
<dbReference type="STRING" id="1173020.Cha6605_5643"/>
<evidence type="ECO:0000313" key="5">
    <source>
        <dbReference type="Proteomes" id="UP000010366"/>
    </source>
</evidence>
<accession>K9UPZ1</accession>
<dbReference type="KEGG" id="cmp:Cha6605_5643"/>
<protein>
    <submittedName>
        <fullName evidence="4">Transposase IS66 family</fullName>
    </submittedName>
</protein>
<dbReference type="HOGENOM" id="CLU_039294_0_1_3"/>
<sequence>MKKPAEKTQQEKTEIEQLSQAELVELVLGLQKIIKELEEKLAIATEKSRTNSKTSSQPPSLDLIQKSEKAKEQTEEEQKKKPGGQPGHQGKTRKGFGRVDRYCISQPEICQWCGSRELSEAISHRTQQVACLVDKPIEVVEYQTRSCKCLECGGVVRGALPDGIVPGQDLNINLQALLVWLGNYGHLSYEKQQELVWELGGISIGTGTLQKTNQRVAQTVEPAINDLWEWATHRPNVHVDETPWCVMGVKEWLWTASGEGFCLFHAADTRGRIELETMLGTEFAGVLSSDDFSVYNGCQVSAQQKCLAHLLRHFKRVFKLPGKNNNATVATVFIELINEAFRQHRLWREGGDLSTYCQWATEFKARLNQSLQTWLGQVGYAAGLLLKSLRDKADQWWYFLDDPSVPPDNNLAERSLRLAVTKRKVCGGSRSMERFGQTADLLSVIQTCRFQARSAMTFFREAISAHSCDLPMPSLIPLLQT</sequence>
<organism evidence="4 5">
    <name type="scientific">Chamaesiphon minutus (strain ATCC 27169 / PCC 6605)</name>
    <dbReference type="NCBI Taxonomy" id="1173020"/>
    <lineage>
        <taxon>Bacteria</taxon>
        <taxon>Bacillati</taxon>
        <taxon>Cyanobacteriota</taxon>
        <taxon>Cyanophyceae</taxon>
        <taxon>Gomontiellales</taxon>
        <taxon>Chamaesiphonaceae</taxon>
        <taxon>Chamaesiphon</taxon>
    </lineage>
</organism>
<evidence type="ECO:0000313" key="4">
    <source>
        <dbReference type="EMBL" id="AFY96511.1"/>
    </source>
</evidence>
<feature type="domain" description="Transposase IS66 central" evidence="2">
    <location>
        <begin position="173"/>
        <end position="432"/>
    </location>
</feature>
<feature type="compositionally biased region" description="Basic and acidic residues" evidence="1">
    <location>
        <begin position="65"/>
        <end position="80"/>
    </location>
</feature>
<evidence type="ECO:0000259" key="3">
    <source>
        <dbReference type="Pfam" id="PF20042"/>
    </source>
</evidence>
<feature type="region of interest" description="Disordered" evidence="1">
    <location>
        <begin position="44"/>
        <end position="94"/>
    </location>
</feature>
<dbReference type="Proteomes" id="UP000010366">
    <property type="component" value="Chromosome"/>
</dbReference>
<keyword evidence="5" id="KW-1185">Reference proteome</keyword>
<feature type="domain" description="DUF6444" evidence="3">
    <location>
        <begin position="7"/>
        <end position="94"/>
    </location>
</feature>
<dbReference type="EMBL" id="CP003600">
    <property type="protein sequence ID" value="AFY96511.1"/>
    <property type="molecule type" value="Genomic_DNA"/>
</dbReference>
<dbReference type="InterPro" id="IPR052344">
    <property type="entry name" value="Transposase-related"/>
</dbReference>
<reference evidence="4 5" key="1">
    <citation type="submission" date="2012-05" db="EMBL/GenBank/DDBJ databases">
        <title>Finished chromosome of genome of Chamaesiphon sp. PCC 6605.</title>
        <authorList>
            <consortium name="US DOE Joint Genome Institute"/>
            <person name="Gugger M."/>
            <person name="Coursin T."/>
            <person name="Rippka R."/>
            <person name="Tandeau De Marsac N."/>
            <person name="Huntemann M."/>
            <person name="Wei C.-L."/>
            <person name="Han J."/>
            <person name="Detter J.C."/>
            <person name="Han C."/>
            <person name="Tapia R."/>
            <person name="Chen A."/>
            <person name="Kyrpides N."/>
            <person name="Mavromatis K."/>
            <person name="Markowitz V."/>
            <person name="Szeto E."/>
            <person name="Ivanova N."/>
            <person name="Pagani I."/>
            <person name="Pati A."/>
            <person name="Goodwin L."/>
            <person name="Nordberg H.P."/>
            <person name="Cantor M.N."/>
            <person name="Hua S.X."/>
            <person name="Woyke T."/>
            <person name="Kerfeld C.A."/>
        </authorList>
    </citation>
    <scope>NUCLEOTIDE SEQUENCE [LARGE SCALE GENOMIC DNA]</scope>
    <source>
        <strain evidence="5">ATCC 27169 / PCC 6605</strain>
    </source>
</reference>
<dbReference type="eggNOG" id="COG3464">
    <property type="taxonomic scope" value="Bacteria"/>
</dbReference>
<name>K9UPZ1_CHAP6</name>
<gene>
    <name evidence="4" type="ORF">Cha6605_5643</name>
</gene>
<dbReference type="NCBIfam" id="NF033517">
    <property type="entry name" value="transpos_IS66"/>
    <property type="match status" value="1"/>
</dbReference>
<dbReference type="RefSeq" id="WP_015162591.1">
    <property type="nucleotide sequence ID" value="NC_019697.1"/>
</dbReference>